<dbReference type="RefSeq" id="XP_031434121.1">
    <property type="nucleotide sequence ID" value="XM_031578261.2"/>
</dbReference>
<reference evidence="5" key="1">
    <citation type="submission" date="2025-08" db="UniProtKB">
        <authorList>
            <consortium name="RefSeq"/>
        </authorList>
    </citation>
    <scope>IDENTIFICATION</scope>
</reference>
<name>A0A6P8GBM6_CLUHA</name>
<dbReference type="PANTHER" id="PTHR17384">
    <property type="entry name" value="P-SELECTIN GLYCOPROTEIN LIGAND-1"/>
    <property type="match status" value="1"/>
</dbReference>
<feature type="compositionally biased region" description="Polar residues" evidence="1">
    <location>
        <begin position="167"/>
        <end position="186"/>
    </location>
</feature>
<organism evidence="4 5">
    <name type="scientific">Clupea harengus</name>
    <name type="common">Atlantic herring</name>
    <dbReference type="NCBI Taxonomy" id="7950"/>
    <lineage>
        <taxon>Eukaryota</taxon>
        <taxon>Metazoa</taxon>
        <taxon>Chordata</taxon>
        <taxon>Craniata</taxon>
        <taxon>Vertebrata</taxon>
        <taxon>Euteleostomi</taxon>
        <taxon>Actinopterygii</taxon>
        <taxon>Neopterygii</taxon>
        <taxon>Teleostei</taxon>
        <taxon>Clupei</taxon>
        <taxon>Clupeiformes</taxon>
        <taxon>Clupeoidei</taxon>
        <taxon>Clupeidae</taxon>
        <taxon>Clupea</taxon>
    </lineage>
</organism>
<dbReference type="GO" id="GO:0050901">
    <property type="term" value="P:leukocyte tethering or rolling"/>
    <property type="evidence" value="ECO:0007669"/>
    <property type="project" value="TreeGrafter"/>
</dbReference>
<proteinExistence type="predicted"/>
<dbReference type="Proteomes" id="UP000515152">
    <property type="component" value="Chromosome 12"/>
</dbReference>
<feature type="compositionally biased region" description="Low complexity" evidence="1">
    <location>
        <begin position="194"/>
        <end position="207"/>
    </location>
</feature>
<evidence type="ECO:0000256" key="3">
    <source>
        <dbReference type="SAM" id="SignalP"/>
    </source>
</evidence>
<dbReference type="OrthoDB" id="8927116at2759"/>
<dbReference type="InterPro" id="IPR026195">
    <property type="entry name" value="PSGL-1"/>
</dbReference>
<feature type="compositionally biased region" description="Polar residues" evidence="1">
    <location>
        <begin position="271"/>
        <end position="284"/>
    </location>
</feature>
<accession>A0A6P8GBM6</accession>
<sequence>MSLFSPPLRMVTMARLCHSSSVMLSVMLLLVLMTPEFSSAHSPKYIKKGGSRIRRSATPSDADVPHNATNGFIPEVSGPTQVPQTSAELFVTQASNATKNASDTQDHPTIHANTEAHSNMTANITARTYPTPNTVSTQSSGGLPKTTSKTTIKPLSTSVGSASSLLETNVTSHPSNASSPSVTLHTSDLDKASSDSTSTPTDTSQSSHVEPPTSTTQPTLPVKDSTPDKSHPFLTTHAVYTNASTASSNASVPGHTTVSGASGDSERMTTTEHMPTSGASSSSAIGLHPRPHPKVTTAAATTTSKSPPLTQRKSDCPVFTQSPSKKTNLVGACLIAIASLAGLATFFMVCSIILCTKLAAAKHRYRVRMGGEGTEMVCISALLPDGDGPMRPKTPKSNGALIPITDTDSDYGDNLTLNSFLPDGDNRV</sequence>
<protein>
    <submittedName>
        <fullName evidence="5">P-selectin glycoprotein ligand 1</fullName>
    </submittedName>
</protein>
<evidence type="ECO:0000256" key="1">
    <source>
        <dbReference type="SAM" id="MobiDB-lite"/>
    </source>
</evidence>
<feature type="signal peptide" evidence="3">
    <location>
        <begin position="1"/>
        <end position="40"/>
    </location>
</feature>
<feature type="region of interest" description="Disordered" evidence="1">
    <location>
        <begin position="127"/>
        <end position="155"/>
    </location>
</feature>
<feature type="region of interest" description="Disordered" evidence="1">
    <location>
        <begin position="245"/>
        <end position="321"/>
    </location>
</feature>
<evidence type="ECO:0000313" key="4">
    <source>
        <dbReference type="Proteomes" id="UP000515152"/>
    </source>
</evidence>
<dbReference type="CTD" id="6404"/>
<feature type="transmembrane region" description="Helical" evidence="2">
    <location>
        <begin position="329"/>
        <end position="359"/>
    </location>
</feature>
<keyword evidence="2" id="KW-0812">Transmembrane</keyword>
<dbReference type="KEGG" id="char:116222943"/>
<dbReference type="AlphaFoldDB" id="A0A6P8GBM6"/>
<evidence type="ECO:0000256" key="2">
    <source>
        <dbReference type="SAM" id="Phobius"/>
    </source>
</evidence>
<gene>
    <name evidence="5" type="primary">selplg</name>
</gene>
<keyword evidence="4" id="KW-1185">Reference proteome</keyword>
<dbReference type="GO" id="GO:0005886">
    <property type="term" value="C:plasma membrane"/>
    <property type="evidence" value="ECO:0007669"/>
    <property type="project" value="TreeGrafter"/>
</dbReference>
<dbReference type="PANTHER" id="PTHR17384:SF7">
    <property type="entry name" value="P-SELECTIN GLYCOPROTEIN LIGAND 1"/>
    <property type="match status" value="1"/>
</dbReference>
<dbReference type="GeneID" id="116222943"/>
<keyword evidence="2" id="KW-0472">Membrane</keyword>
<keyword evidence="2" id="KW-1133">Transmembrane helix</keyword>
<feature type="chain" id="PRO_5028402564" evidence="3">
    <location>
        <begin position="41"/>
        <end position="428"/>
    </location>
</feature>
<feature type="region of interest" description="Disordered" evidence="1">
    <location>
        <begin position="167"/>
        <end position="233"/>
    </location>
</feature>
<evidence type="ECO:0000313" key="5">
    <source>
        <dbReference type="RefSeq" id="XP_031434121.1"/>
    </source>
</evidence>
<keyword evidence="3" id="KW-0732">Signal</keyword>